<accession>A0A8T1RUL1</accession>
<feature type="non-terminal residue" evidence="2">
    <location>
        <position position="189"/>
    </location>
</feature>
<dbReference type="EMBL" id="JAHGAV010009025">
    <property type="protein sequence ID" value="KAG6920380.1"/>
    <property type="molecule type" value="Genomic_DNA"/>
</dbReference>
<dbReference type="AlphaFoldDB" id="A0A8T1RUL1"/>
<dbReference type="PANTHER" id="PTHR37346:SF1">
    <property type="entry name" value="PROLINE-RICH PROTEIN 19"/>
    <property type="match status" value="1"/>
</dbReference>
<dbReference type="OrthoDB" id="9451259at2759"/>
<gene>
    <name evidence="2" type="ORF">G0U57_020903</name>
</gene>
<dbReference type="InterPro" id="IPR029355">
    <property type="entry name" value="Pro-rich_19"/>
</dbReference>
<dbReference type="PANTHER" id="PTHR37346">
    <property type="entry name" value="PROLINE-RICH PROTEIN 19"/>
    <property type="match status" value="1"/>
</dbReference>
<keyword evidence="3" id="KW-1185">Reference proteome</keyword>
<proteinExistence type="predicted"/>
<dbReference type="Proteomes" id="UP000765507">
    <property type="component" value="Unassembled WGS sequence"/>
</dbReference>
<comment type="caution">
    <text evidence="2">The sequence shown here is derived from an EMBL/GenBank/DDBJ whole genome shotgun (WGS) entry which is preliminary data.</text>
</comment>
<feature type="region of interest" description="Disordered" evidence="1">
    <location>
        <begin position="88"/>
        <end position="166"/>
    </location>
</feature>
<name>A0A8T1RUL1_CHESE</name>
<reference evidence="2 3" key="1">
    <citation type="journal article" date="2020" name="G3 (Bethesda)">
        <title>Draft Genome of the Common Snapping Turtle, Chelydra serpentina, a Model for Phenotypic Plasticity in Reptiles.</title>
        <authorList>
            <person name="Das D."/>
            <person name="Singh S.K."/>
            <person name="Bierstedt J."/>
            <person name="Erickson A."/>
            <person name="Galli G.L.J."/>
            <person name="Crossley D.A. 2nd"/>
            <person name="Rhen T."/>
        </authorList>
    </citation>
    <scope>NUCLEOTIDE SEQUENCE [LARGE SCALE GENOMIC DNA]</scope>
    <source>
        <strain evidence="2">KW</strain>
    </source>
</reference>
<evidence type="ECO:0000313" key="2">
    <source>
        <dbReference type="EMBL" id="KAG6920380.1"/>
    </source>
</evidence>
<dbReference type="Pfam" id="PF15455">
    <property type="entry name" value="Pro-rich_19"/>
    <property type="match status" value="1"/>
</dbReference>
<organism evidence="2 3">
    <name type="scientific">Chelydra serpentina</name>
    <name type="common">Snapping turtle</name>
    <name type="synonym">Testudo serpentina</name>
    <dbReference type="NCBI Taxonomy" id="8475"/>
    <lineage>
        <taxon>Eukaryota</taxon>
        <taxon>Metazoa</taxon>
        <taxon>Chordata</taxon>
        <taxon>Craniata</taxon>
        <taxon>Vertebrata</taxon>
        <taxon>Euteleostomi</taxon>
        <taxon>Archelosauria</taxon>
        <taxon>Testudinata</taxon>
        <taxon>Testudines</taxon>
        <taxon>Cryptodira</taxon>
        <taxon>Durocryptodira</taxon>
        <taxon>Americhelydia</taxon>
        <taxon>Chelydroidea</taxon>
        <taxon>Chelydridae</taxon>
        <taxon>Chelydra</taxon>
    </lineage>
</organism>
<protein>
    <submittedName>
        <fullName evidence="2">Uncharacterized protein</fullName>
    </submittedName>
</protein>
<sequence length="189" mass="19658">MLQRLPAPGWSAHCAGCAQSTPLPAIKRVSSSMPVIITQHRLSQHLGMFNREVKSADIERLLDPRRERETETETSAAIPGAISQAWEPCAPGQTCAPDRQHGTSAPAPHTVGEGPQPTAAPAAGALGPSPSETAAVETGDSQAEVPAPLDGKENVPPSGAEPGGVTAAMRELAQELQTHLDLTAMFPGR</sequence>
<evidence type="ECO:0000313" key="3">
    <source>
        <dbReference type="Proteomes" id="UP000765507"/>
    </source>
</evidence>
<evidence type="ECO:0000256" key="1">
    <source>
        <dbReference type="SAM" id="MobiDB-lite"/>
    </source>
</evidence>
<feature type="compositionally biased region" description="Low complexity" evidence="1">
    <location>
        <begin position="112"/>
        <end position="130"/>
    </location>
</feature>